<name>F1LGA7_ASCSU</name>
<feature type="signal peptide" evidence="1">
    <location>
        <begin position="1"/>
        <end position="18"/>
    </location>
</feature>
<dbReference type="EMBL" id="JI214305">
    <property type="protein sequence ID" value="ADY49161.1"/>
    <property type="molecule type" value="mRNA"/>
</dbReference>
<keyword evidence="1" id="KW-0732">Signal</keyword>
<reference evidence="2" key="1">
    <citation type="journal article" date="2011" name="Genome Res.">
        <title>Deep small RNA sequencing from the nematode Ascaris reveals conservation, functional diversification, and novel developmental profiles.</title>
        <authorList>
            <person name="Wang J."/>
            <person name="Czech B."/>
            <person name="Crunk A."/>
            <person name="Wallace A."/>
            <person name="Mitreva M."/>
            <person name="Hannon G.J."/>
            <person name="Davis R.E."/>
        </authorList>
    </citation>
    <scope>NUCLEOTIDE SEQUENCE</scope>
</reference>
<evidence type="ECO:0000313" key="2">
    <source>
        <dbReference type="EMBL" id="ADY49161.1"/>
    </source>
</evidence>
<dbReference type="PANTHER" id="PTHR37973">
    <property type="entry name" value="CHONDROITIN PROTEOGLYCAN 3"/>
    <property type="match status" value="1"/>
</dbReference>
<accession>F1LGA7</accession>
<evidence type="ECO:0000256" key="1">
    <source>
        <dbReference type="SAM" id="SignalP"/>
    </source>
</evidence>
<dbReference type="AlphaFoldDB" id="F1LGA7"/>
<sequence length="160" mass="17009">MDSPWLALSFLLVPVILGTLGRDSRERDWSDECDEDDEICKKWLRADDNATDAAKCVPMAKCFEDGDCNGGKCSGFSLGKCDCGACLSLVSCKDDSSCGGLSGACNNETGFCDCDSGFKSNGFESHFDAMMKFCSQADCTPNNSSSCFGLPCHSGICSCT</sequence>
<dbReference type="PANTHER" id="PTHR37973:SF1">
    <property type="entry name" value="DICKKOPF_N DOMAIN-CONTAINING PROTEIN"/>
    <property type="match status" value="1"/>
</dbReference>
<feature type="chain" id="PRO_5003268830" evidence="1">
    <location>
        <begin position="19"/>
        <end position="160"/>
    </location>
</feature>
<dbReference type="InterPro" id="IPR039260">
    <property type="entry name" value="Cpg-3"/>
</dbReference>
<organism evidence="2">
    <name type="scientific">Ascaris suum</name>
    <name type="common">Pig roundworm</name>
    <name type="synonym">Ascaris lumbricoides</name>
    <dbReference type="NCBI Taxonomy" id="6253"/>
    <lineage>
        <taxon>Eukaryota</taxon>
        <taxon>Metazoa</taxon>
        <taxon>Ecdysozoa</taxon>
        <taxon>Nematoda</taxon>
        <taxon>Chromadorea</taxon>
        <taxon>Rhabditida</taxon>
        <taxon>Spirurina</taxon>
        <taxon>Ascaridomorpha</taxon>
        <taxon>Ascaridoidea</taxon>
        <taxon>Ascarididae</taxon>
        <taxon>Ascaris</taxon>
    </lineage>
</organism>
<proteinExistence type="evidence at transcript level"/>
<protein>
    <submittedName>
        <fullName evidence="2">Chondroitin proteoglycan 3</fullName>
    </submittedName>
</protein>